<dbReference type="RefSeq" id="WP_165054141.1">
    <property type="nucleotide sequence ID" value="NZ_JAALFE010000040.1"/>
</dbReference>
<protein>
    <submittedName>
        <fullName evidence="2">Uncharacterized protein</fullName>
    </submittedName>
</protein>
<reference evidence="2 3" key="1">
    <citation type="submission" date="2020-02" db="EMBL/GenBank/DDBJ databases">
        <title>Rhodobacter translucens sp. nov., a novel bacterium isolated from activated sludge.</title>
        <authorList>
            <person name="Liu J."/>
        </authorList>
    </citation>
    <scope>NUCLEOTIDE SEQUENCE [LARGE SCALE GENOMIC DNA]</scope>
    <source>
        <strain evidence="2 3">HX-7-19</strain>
    </source>
</reference>
<organism evidence="2 3">
    <name type="scientific">Paragemmobacter kunshanensis</name>
    <dbReference type="NCBI Taxonomy" id="2583234"/>
    <lineage>
        <taxon>Bacteria</taxon>
        <taxon>Pseudomonadati</taxon>
        <taxon>Pseudomonadota</taxon>
        <taxon>Alphaproteobacteria</taxon>
        <taxon>Rhodobacterales</taxon>
        <taxon>Paracoccaceae</taxon>
        <taxon>Paragemmobacter</taxon>
    </lineage>
</organism>
<dbReference type="AlphaFoldDB" id="A0A6M1TY86"/>
<comment type="caution">
    <text evidence="2">The sequence shown here is derived from an EMBL/GenBank/DDBJ whole genome shotgun (WGS) entry which is preliminary data.</text>
</comment>
<dbReference type="EMBL" id="JAALFE010000040">
    <property type="protein sequence ID" value="NGQ93268.1"/>
    <property type="molecule type" value="Genomic_DNA"/>
</dbReference>
<keyword evidence="3" id="KW-1185">Reference proteome</keyword>
<feature type="signal peptide" evidence="1">
    <location>
        <begin position="1"/>
        <end position="19"/>
    </location>
</feature>
<proteinExistence type="predicted"/>
<evidence type="ECO:0000313" key="3">
    <source>
        <dbReference type="Proteomes" id="UP000474758"/>
    </source>
</evidence>
<dbReference type="Proteomes" id="UP000474758">
    <property type="component" value="Unassembled WGS sequence"/>
</dbReference>
<gene>
    <name evidence="2" type="ORF">G5V65_20480</name>
</gene>
<sequence>MRALLLSMVAYAVCALAVAAEEVVYRSTLAQQSVETADLLITLFPLDEDVRFAIMLRNTQTGFERQHEFDGEGASDPSPFQLTAMHYCDTPVILLTVEYPWRHELPQYVRVLETFAFRSADFAFIDKTFGPLTDIALLDSRKAGGIDFGMQPPIFVQCLSDPNAPPFLFSMKTKD</sequence>
<accession>A0A6M1TY86</accession>
<feature type="chain" id="PRO_5026715609" evidence="1">
    <location>
        <begin position="20"/>
        <end position="175"/>
    </location>
</feature>
<evidence type="ECO:0000313" key="2">
    <source>
        <dbReference type="EMBL" id="NGQ93268.1"/>
    </source>
</evidence>
<keyword evidence="1" id="KW-0732">Signal</keyword>
<evidence type="ECO:0000256" key="1">
    <source>
        <dbReference type="SAM" id="SignalP"/>
    </source>
</evidence>
<name>A0A6M1TY86_9RHOB</name>